<dbReference type="GO" id="GO:0005737">
    <property type="term" value="C:cytoplasm"/>
    <property type="evidence" value="ECO:0007669"/>
    <property type="project" value="UniProtKB-SubCell"/>
</dbReference>
<gene>
    <name evidence="8" type="primary">20195096</name>
    <name evidence="7" type="ORF">HELRODRAFT_109524</name>
</gene>
<dbReference type="EMBL" id="AMQM01002904">
    <property type="status" value="NOT_ANNOTATED_CDS"/>
    <property type="molecule type" value="Genomic_DNA"/>
</dbReference>
<organism evidence="8 9">
    <name type="scientific">Helobdella robusta</name>
    <name type="common">Californian leech</name>
    <dbReference type="NCBI Taxonomy" id="6412"/>
    <lineage>
        <taxon>Eukaryota</taxon>
        <taxon>Metazoa</taxon>
        <taxon>Spiralia</taxon>
        <taxon>Lophotrochozoa</taxon>
        <taxon>Annelida</taxon>
        <taxon>Clitellata</taxon>
        <taxon>Hirudinea</taxon>
        <taxon>Rhynchobdellida</taxon>
        <taxon>Glossiphoniidae</taxon>
        <taxon>Helobdella</taxon>
    </lineage>
</organism>
<dbReference type="HOGENOM" id="CLU_031196_0_0_1"/>
<dbReference type="InterPro" id="IPR023394">
    <property type="entry name" value="Sec7_C_sf"/>
</dbReference>
<keyword evidence="9" id="KW-1185">Reference proteome</keyword>
<evidence type="ECO:0000313" key="8">
    <source>
        <dbReference type="EnsemblMetazoa" id="HelroP109524"/>
    </source>
</evidence>
<dbReference type="InterPro" id="IPR001849">
    <property type="entry name" value="PH_domain"/>
</dbReference>
<accession>T1EEU4</accession>
<dbReference type="SMART" id="SM00222">
    <property type="entry name" value="Sec7"/>
    <property type="match status" value="1"/>
</dbReference>
<dbReference type="eggNOG" id="KOG0931">
    <property type="taxonomic scope" value="Eukaryota"/>
</dbReference>
<dbReference type="InterPro" id="IPR033742">
    <property type="entry name" value="IQSEC_PH"/>
</dbReference>
<dbReference type="EMBL" id="KB095905">
    <property type="protein sequence ID" value="ESO10251.1"/>
    <property type="molecule type" value="Genomic_DNA"/>
</dbReference>
<dbReference type="OMA" id="HAPHIIS"/>
<dbReference type="GO" id="GO:0030036">
    <property type="term" value="P:actin cytoskeleton organization"/>
    <property type="evidence" value="ECO:0000318"/>
    <property type="project" value="GO_Central"/>
</dbReference>
<keyword evidence="4" id="KW-0597">Phosphoprotein</keyword>
<evidence type="ECO:0000256" key="3">
    <source>
        <dbReference type="ARBA" id="ARBA00022490"/>
    </source>
</evidence>
<dbReference type="AlphaFoldDB" id="T1EEU4"/>
<dbReference type="GO" id="GO:0005085">
    <property type="term" value="F:guanyl-nucleotide exchange factor activity"/>
    <property type="evidence" value="ECO:0000318"/>
    <property type="project" value="GO_Central"/>
</dbReference>
<dbReference type="Proteomes" id="UP000015101">
    <property type="component" value="Unassembled WGS sequence"/>
</dbReference>
<protein>
    <recommendedName>
        <fullName evidence="6">SEC7 domain-containing protein</fullName>
    </recommendedName>
</protein>
<dbReference type="PANTHER" id="PTHR10663">
    <property type="entry name" value="GUANYL-NUCLEOTIDE EXCHANGE FACTOR"/>
    <property type="match status" value="1"/>
</dbReference>
<dbReference type="InterPro" id="IPR035999">
    <property type="entry name" value="Sec7_dom_sf"/>
</dbReference>
<reference evidence="7 9" key="2">
    <citation type="journal article" date="2013" name="Nature">
        <title>Insights into bilaterian evolution from three spiralian genomes.</title>
        <authorList>
            <person name="Simakov O."/>
            <person name="Marletaz F."/>
            <person name="Cho S.J."/>
            <person name="Edsinger-Gonzales E."/>
            <person name="Havlak P."/>
            <person name="Hellsten U."/>
            <person name="Kuo D.H."/>
            <person name="Larsson T."/>
            <person name="Lv J."/>
            <person name="Arendt D."/>
            <person name="Savage R."/>
            <person name="Osoegawa K."/>
            <person name="de Jong P."/>
            <person name="Grimwood J."/>
            <person name="Chapman J.A."/>
            <person name="Shapiro H."/>
            <person name="Aerts A."/>
            <person name="Otillar R.P."/>
            <person name="Terry A.Y."/>
            <person name="Boore J.L."/>
            <person name="Grigoriev I.V."/>
            <person name="Lindberg D.R."/>
            <person name="Seaver E.C."/>
            <person name="Weisblat D.A."/>
            <person name="Putnam N.H."/>
            <person name="Rokhsar D.S."/>
        </authorList>
    </citation>
    <scope>NUCLEOTIDE SEQUENCE</scope>
</reference>
<comment type="similarity">
    <text evidence="2">Belongs to the BRAG family.</text>
</comment>
<dbReference type="PANTHER" id="PTHR10663:SF342">
    <property type="entry name" value="FI21420P1"/>
    <property type="match status" value="1"/>
</dbReference>
<dbReference type="Pfam" id="PF16453">
    <property type="entry name" value="IQ_SEC7_PH"/>
    <property type="match status" value="1"/>
</dbReference>
<dbReference type="Gene3D" id="1.10.1000.11">
    <property type="entry name" value="Arf Nucleotide-binding Site Opener,domain 2"/>
    <property type="match status" value="1"/>
</dbReference>
<reference evidence="8" key="3">
    <citation type="submission" date="2015-06" db="UniProtKB">
        <authorList>
            <consortium name="EnsemblMetazoa"/>
        </authorList>
    </citation>
    <scope>IDENTIFICATION</scope>
</reference>
<keyword evidence="5" id="KW-0175">Coiled coil</keyword>
<dbReference type="FunFam" id="1.10.1000.11:FF:000009">
    <property type="entry name" value="IQ motif and SEC7 domain-containing protein"/>
    <property type="match status" value="1"/>
</dbReference>
<dbReference type="CDD" id="cd00171">
    <property type="entry name" value="Sec7"/>
    <property type="match status" value="1"/>
</dbReference>
<evidence type="ECO:0000313" key="7">
    <source>
        <dbReference type="EMBL" id="ESO10251.1"/>
    </source>
</evidence>
<dbReference type="PROSITE" id="PS50190">
    <property type="entry name" value="SEC7"/>
    <property type="match status" value="1"/>
</dbReference>
<dbReference type="SMART" id="SM00233">
    <property type="entry name" value="PH"/>
    <property type="match status" value="1"/>
</dbReference>
<dbReference type="CDD" id="cd13318">
    <property type="entry name" value="PH_IQSEC"/>
    <property type="match status" value="1"/>
</dbReference>
<dbReference type="InParanoid" id="T1EEU4"/>
<comment type="subcellular location">
    <subcellularLocation>
        <location evidence="1">Cytoplasm</location>
    </subcellularLocation>
</comment>
<dbReference type="SUPFAM" id="SSF48425">
    <property type="entry name" value="Sec7 domain"/>
    <property type="match status" value="1"/>
</dbReference>
<keyword evidence="3" id="KW-0963">Cytoplasm</keyword>
<dbReference type="InterPro" id="IPR000904">
    <property type="entry name" value="Sec7_dom"/>
</dbReference>
<dbReference type="FunFam" id="1.10.220.20:FF:000001">
    <property type="entry name" value="IQ motif and SEC7 domain-containing protein 1"/>
    <property type="match status" value="1"/>
</dbReference>
<dbReference type="CTD" id="20195096"/>
<feature type="domain" description="SEC7" evidence="6">
    <location>
        <begin position="47"/>
        <end position="240"/>
    </location>
</feature>
<evidence type="ECO:0000256" key="2">
    <source>
        <dbReference type="ARBA" id="ARBA00006248"/>
    </source>
</evidence>
<dbReference type="OrthoDB" id="430364at2759"/>
<evidence type="ECO:0000256" key="4">
    <source>
        <dbReference type="ARBA" id="ARBA00022553"/>
    </source>
</evidence>
<dbReference type="InterPro" id="IPR011993">
    <property type="entry name" value="PH-like_dom_sf"/>
</dbReference>
<evidence type="ECO:0000313" key="9">
    <source>
        <dbReference type="Proteomes" id="UP000015101"/>
    </source>
</evidence>
<dbReference type="EnsemblMetazoa" id="HelroT109524">
    <property type="protein sequence ID" value="HelroP109524"/>
    <property type="gene ID" value="HelroG109524"/>
</dbReference>
<dbReference type="GeneID" id="20195096"/>
<evidence type="ECO:0000256" key="5">
    <source>
        <dbReference type="ARBA" id="ARBA00023054"/>
    </source>
</evidence>
<dbReference type="EMBL" id="AMQM01002905">
    <property type="status" value="NOT_ANNOTATED_CDS"/>
    <property type="molecule type" value="Genomic_DNA"/>
</dbReference>
<dbReference type="RefSeq" id="XP_009012065.1">
    <property type="nucleotide sequence ID" value="XM_009013817.1"/>
</dbReference>
<dbReference type="SUPFAM" id="SSF50729">
    <property type="entry name" value="PH domain-like"/>
    <property type="match status" value="1"/>
</dbReference>
<dbReference type="KEGG" id="hro:HELRODRAFT_109524"/>
<dbReference type="Pfam" id="PF01369">
    <property type="entry name" value="Sec7"/>
    <property type="match status" value="1"/>
</dbReference>
<reference evidence="9" key="1">
    <citation type="submission" date="2012-12" db="EMBL/GenBank/DDBJ databases">
        <authorList>
            <person name="Hellsten U."/>
            <person name="Grimwood J."/>
            <person name="Chapman J.A."/>
            <person name="Shapiro H."/>
            <person name="Aerts A."/>
            <person name="Otillar R.P."/>
            <person name="Terry A.Y."/>
            <person name="Boore J.L."/>
            <person name="Simakov O."/>
            <person name="Marletaz F."/>
            <person name="Cho S.-J."/>
            <person name="Edsinger-Gonzales E."/>
            <person name="Havlak P."/>
            <person name="Kuo D.-H."/>
            <person name="Larsson T."/>
            <person name="Lv J."/>
            <person name="Arendt D."/>
            <person name="Savage R."/>
            <person name="Osoegawa K."/>
            <person name="de Jong P."/>
            <person name="Lindberg D.R."/>
            <person name="Seaver E.C."/>
            <person name="Weisblat D.A."/>
            <person name="Putnam N.H."/>
            <person name="Grigoriev I.V."/>
            <person name="Rokhsar D.S."/>
        </authorList>
    </citation>
    <scope>NUCLEOTIDE SEQUENCE</scope>
</reference>
<sequence>MNELLLTNQLVSSFSLNKPDVTTQYNLNNFDNINASSNFVNTNTNKLRLSDKQRKRTYRIGLNLFNKKPEKGICYLIERHFLDNRPSAVARFLIARKGLSKQMIGEYLGNLQKQFNMEVLRCFAEEIDLTNMQIDVALRKFQSYFRMPGEAQKIERLMEAFASQYCHCNPDIVKSFHRPDTVFLLAFATIMLNTDLHNKSIKADRKMKLEDFIKNLRGIDDGEDVDGDILTGIYGRIKDSEFIPGADHVSQVAKVEQMIVGKKPQLAELHRRLVCYCRLYEVQDPSRKEKLGLHQREVFLFNDMIMVTKIIGKKKNSVQYSYRCTFTLSGMIVYLFESQYYKFGIQLKNGNNGKAGIMLNARNEHDRTKFVEDLKEAILEMNEMEALRIEEELMKQQLMKQKHCTYNRHSKDSGVVDIELLRPSDFGNNRLSTAGDGAIRVSSSPSLPDVVECKHNSFKFLCQVNFLNIKICCLITKKTEQIFVSATINFCSS</sequence>
<evidence type="ECO:0000256" key="1">
    <source>
        <dbReference type="ARBA" id="ARBA00004496"/>
    </source>
</evidence>
<dbReference type="Gene3D" id="1.10.220.20">
    <property type="match status" value="1"/>
</dbReference>
<dbReference type="GO" id="GO:0032012">
    <property type="term" value="P:regulation of ARF protein signal transduction"/>
    <property type="evidence" value="ECO:0007669"/>
    <property type="project" value="InterPro"/>
</dbReference>
<dbReference type="EMBL" id="AMQM01002903">
    <property type="status" value="NOT_ANNOTATED_CDS"/>
    <property type="molecule type" value="Genomic_DNA"/>
</dbReference>
<evidence type="ECO:0000259" key="6">
    <source>
        <dbReference type="PROSITE" id="PS50190"/>
    </source>
</evidence>
<proteinExistence type="inferred from homology"/>
<name>T1EEU4_HELRO</name>
<dbReference type="Gene3D" id="2.30.29.30">
    <property type="entry name" value="Pleckstrin-homology domain (PH domain)/Phosphotyrosine-binding domain (PTB)"/>
    <property type="match status" value="1"/>
</dbReference>